<accession>A0A8D2Q8E8</accession>
<dbReference type="AlphaFoldDB" id="A0A8D2Q8E8"/>
<feature type="compositionally biased region" description="Polar residues" evidence="1">
    <location>
        <begin position="125"/>
        <end position="147"/>
    </location>
</feature>
<dbReference type="Ensembl" id="ENSVKKT00000027872.1">
    <property type="protein sequence ID" value="ENSVKKP00000027208.1"/>
    <property type="gene ID" value="ENSVKKG00000017722.1"/>
</dbReference>
<organism evidence="2 3">
    <name type="scientific">Varanus komodoensis</name>
    <name type="common">Komodo dragon</name>
    <dbReference type="NCBI Taxonomy" id="61221"/>
    <lineage>
        <taxon>Eukaryota</taxon>
        <taxon>Metazoa</taxon>
        <taxon>Chordata</taxon>
        <taxon>Craniata</taxon>
        <taxon>Vertebrata</taxon>
        <taxon>Euteleostomi</taxon>
        <taxon>Lepidosauria</taxon>
        <taxon>Squamata</taxon>
        <taxon>Bifurcata</taxon>
        <taxon>Unidentata</taxon>
        <taxon>Episquamata</taxon>
        <taxon>Toxicofera</taxon>
        <taxon>Anguimorpha</taxon>
        <taxon>Paleoanguimorpha</taxon>
        <taxon>Varanoidea</taxon>
        <taxon>Varanidae</taxon>
        <taxon>Varanus</taxon>
    </lineage>
</organism>
<feature type="region of interest" description="Disordered" evidence="1">
    <location>
        <begin position="89"/>
        <end position="169"/>
    </location>
</feature>
<reference evidence="2" key="2">
    <citation type="submission" date="2025-09" db="UniProtKB">
        <authorList>
            <consortium name="Ensembl"/>
        </authorList>
    </citation>
    <scope>IDENTIFICATION</scope>
</reference>
<evidence type="ECO:0000313" key="2">
    <source>
        <dbReference type="Ensembl" id="ENSVKKP00000027208.1"/>
    </source>
</evidence>
<feature type="region of interest" description="Disordered" evidence="1">
    <location>
        <begin position="1"/>
        <end position="59"/>
    </location>
</feature>
<name>A0A8D2Q8E8_VARKO</name>
<evidence type="ECO:0000313" key="3">
    <source>
        <dbReference type="Proteomes" id="UP000694545"/>
    </source>
</evidence>
<sequence>MDRPTTERPKRAPASQSRALPQRGGTGFTPSATCPCGHPTGHAHGKCSTGRSDTHEWRPWTPPSIWADIVRFSNFSSPEYIMELAGESRGLGSLPRSAPGGHAPLRPPSPLTTGSWHRCPGSRAGCQQSGRARTSGWTSPFPGTSSAGLHRRRSTHPEPPWWQPARSPS</sequence>
<protein>
    <submittedName>
        <fullName evidence="2">Uncharacterized protein</fullName>
    </submittedName>
</protein>
<proteinExistence type="predicted"/>
<feature type="compositionally biased region" description="Basic and acidic residues" evidence="1">
    <location>
        <begin position="1"/>
        <end position="10"/>
    </location>
</feature>
<dbReference type="Proteomes" id="UP000694545">
    <property type="component" value="Unplaced"/>
</dbReference>
<reference evidence="2" key="1">
    <citation type="submission" date="2025-08" db="UniProtKB">
        <authorList>
            <consortium name="Ensembl"/>
        </authorList>
    </citation>
    <scope>IDENTIFICATION</scope>
</reference>
<evidence type="ECO:0000256" key="1">
    <source>
        <dbReference type="SAM" id="MobiDB-lite"/>
    </source>
</evidence>
<keyword evidence="3" id="KW-1185">Reference proteome</keyword>